<comment type="subunit">
    <text evidence="8">Component of the large ribosomal subunit.</text>
</comment>
<dbReference type="AlphaFoldDB" id="A0A8S0ZL13"/>
<comment type="catalytic activity">
    <reaction evidence="20">
        <text>13-octadecanoyloxy-octadecanoate + H2O = 13-hydroxy-octadecanoate + octadecanoate + H(+)</text>
        <dbReference type="Rhea" id="RHEA:52084"/>
        <dbReference type="ChEBI" id="CHEBI:15377"/>
        <dbReference type="ChEBI" id="CHEBI:15378"/>
        <dbReference type="ChEBI" id="CHEBI:25629"/>
        <dbReference type="ChEBI" id="CHEBI:136304"/>
        <dbReference type="ChEBI" id="CHEBI:136335"/>
    </reaction>
    <physiologicalReaction direction="left-to-right" evidence="20">
        <dbReference type="Rhea" id="RHEA:52085"/>
    </physiologicalReaction>
</comment>
<dbReference type="PROSITE" id="PS00358">
    <property type="entry name" value="RIBOSOMAL_L5"/>
    <property type="match status" value="1"/>
</dbReference>
<evidence type="ECO:0000256" key="1">
    <source>
        <dbReference type="ARBA" id="ARBA00000923"/>
    </source>
</evidence>
<keyword evidence="15 29" id="KW-0175">Coiled coil</keyword>
<evidence type="ECO:0000256" key="17">
    <source>
        <dbReference type="ARBA" id="ARBA00023242"/>
    </source>
</evidence>
<evidence type="ECO:0000256" key="5">
    <source>
        <dbReference type="ARBA" id="ARBA00008553"/>
    </source>
</evidence>
<comment type="catalytic activity">
    <reaction evidence="23">
        <text>12-(9Z-octadecenoyloxy)-octadecanoate + H2O = 12-hydroxyoctadecanoate + (9Z)-octadecenoate + H(+)</text>
        <dbReference type="Rhea" id="RHEA:52060"/>
        <dbReference type="ChEBI" id="CHEBI:15377"/>
        <dbReference type="ChEBI" id="CHEBI:15378"/>
        <dbReference type="ChEBI" id="CHEBI:30823"/>
        <dbReference type="ChEBI" id="CHEBI:84201"/>
        <dbReference type="ChEBI" id="CHEBI:136302"/>
    </reaction>
    <physiologicalReaction direction="left-to-right" evidence="23">
        <dbReference type="Rhea" id="RHEA:52061"/>
    </physiologicalReaction>
</comment>
<feature type="coiled-coil region" evidence="29">
    <location>
        <begin position="475"/>
        <end position="502"/>
    </location>
</feature>
<keyword evidence="11" id="KW-0699">rRNA-binding</keyword>
<dbReference type="GO" id="GO:0005858">
    <property type="term" value="C:axonemal dynein complex"/>
    <property type="evidence" value="ECO:0007669"/>
    <property type="project" value="InterPro"/>
</dbReference>
<gene>
    <name evidence="36" type="ORF">APLA_LOCUS6400</name>
</gene>
<dbReference type="GO" id="GO:0016020">
    <property type="term" value="C:membrane"/>
    <property type="evidence" value="ECO:0007669"/>
    <property type="project" value="InterPro"/>
</dbReference>
<accession>A0A8S0ZL13</accession>
<protein>
    <recommendedName>
        <fullName evidence="38">60S ribosomal protein L11</fullName>
    </recommendedName>
</protein>
<dbReference type="EMBL" id="CADEBD010000294">
    <property type="protein sequence ID" value="CAB3234089.1"/>
    <property type="molecule type" value="Genomic_DNA"/>
</dbReference>
<evidence type="ECO:0000256" key="19">
    <source>
        <dbReference type="ARBA" id="ARBA00047368"/>
    </source>
</evidence>
<evidence type="ECO:0000256" key="23">
    <source>
        <dbReference type="ARBA" id="ARBA00048701"/>
    </source>
</evidence>
<dbReference type="NCBIfam" id="NF003258">
    <property type="entry name" value="PRK04219.1"/>
    <property type="match status" value="1"/>
</dbReference>
<dbReference type="Pfam" id="PF14772">
    <property type="entry name" value="NYD-SP28"/>
    <property type="match status" value="1"/>
</dbReference>
<keyword evidence="14 31" id="KW-1133">Transmembrane helix</keyword>
<feature type="domain" description="Dynein regulatory complex protein 1/2 N-terminal" evidence="34">
    <location>
        <begin position="293"/>
        <end position="394"/>
    </location>
</feature>
<evidence type="ECO:0000256" key="30">
    <source>
        <dbReference type="SAM" id="MobiDB-lite"/>
    </source>
</evidence>
<evidence type="ECO:0000313" key="36">
    <source>
        <dbReference type="EMBL" id="CAB3234089.1"/>
    </source>
</evidence>
<dbReference type="Proteomes" id="UP000494256">
    <property type="component" value="Unassembled WGS sequence"/>
</dbReference>
<evidence type="ECO:0000256" key="26">
    <source>
        <dbReference type="ARBA" id="ARBA00049296"/>
    </source>
</evidence>
<proteinExistence type="inferred from homology"/>
<keyword evidence="9" id="KW-0963">Cytoplasm</keyword>
<comment type="catalytic activity">
    <reaction evidence="27">
        <text>13-(9Z-hexadecenoyloxy)-octadecanoate + H2O = 13-hydroxy-octadecanoate + (9Z)-hexadecenoate + H(+)</text>
        <dbReference type="Rhea" id="RHEA:52076"/>
        <dbReference type="ChEBI" id="CHEBI:15377"/>
        <dbReference type="ChEBI" id="CHEBI:15378"/>
        <dbReference type="ChEBI" id="CHEBI:32372"/>
        <dbReference type="ChEBI" id="CHEBI:136304"/>
        <dbReference type="ChEBI" id="CHEBI:136315"/>
    </reaction>
    <physiologicalReaction direction="left-to-right" evidence="27">
        <dbReference type="Rhea" id="RHEA:52077"/>
    </physiologicalReaction>
</comment>
<evidence type="ECO:0000256" key="24">
    <source>
        <dbReference type="ARBA" id="ARBA00048800"/>
    </source>
</evidence>
<feature type="transmembrane region" description="Helical" evidence="31">
    <location>
        <begin position="1108"/>
        <end position="1127"/>
    </location>
</feature>
<dbReference type="InterPro" id="IPR031309">
    <property type="entry name" value="Ribosomal_uL5_C"/>
</dbReference>
<evidence type="ECO:0000256" key="7">
    <source>
        <dbReference type="ARBA" id="ARBA00009688"/>
    </source>
</evidence>
<evidence type="ECO:0000256" key="16">
    <source>
        <dbReference type="ARBA" id="ARBA00023136"/>
    </source>
</evidence>
<evidence type="ECO:0000259" key="33">
    <source>
        <dbReference type="Pfam" id="PF00673"/>
    </source>
</evidence>
<evidence type="ECO:0000256" key="21">
    <source>
        <dbReference type="ARBA" id="ARBA00047863"/>
    </source>
</evidence>
<comment type="catalytic activity">
    <reaction evidence="22">
        <text>12-octadecanoyloxy-octadecanoate + H2O = 12-hydroxyoctadecanoate + octadecanoate + H(+)</text>
        <dbReference type="Rhea" id="RHEA:52080"/>
        <dbReference type="ChEBI" id="CHEBI:15377"/>
        <dbReference type="ChEBI" id="CHEBI:15378"/>
        <dbReference type="ChEBI" id="CHEBI:25629"/>
        <dbReference type="ChEBI" id="CHEBI:84201"/>
        <dbReference type="ChEBI" id="CHEBI:136330"/>
    </reaction>
    <physiologicalReaction direction="left-to-right" evidence="22">
        <dbReference type="Rhea" id="RHEA:52081"/>
    </physiologicalReaction>
</comment>
<dbReference type="InterPro" id="IPR039505">
    <property type="entry name" value="DRC1/2_N"/>
</dbReference>
<keyword evidence="16 31" id="KW-0472">Membrane</keyword>
<comment type="catalytic activity">
    <reaction evidence="1">
        <text>9-(9Z-hexadecenoyloxy)-octadecanoate + H2O = (9Z)-hexadecenoate + 9-hydroxy-octadecanoate + H(+)</text>
        <dbReference type="Rhea" id="RHEA:52068"/>
        <dbReference type="ChEBI" id="CHEBI:15377"/>
        <dbReference type="ChEBI" id="CHEBI:15378"/>
        <dbReference type="ChEBI" id="CHEBI:32372"/>
        <dbReference type="ChEBI" id="CHEBI:136286"/>
        <dbReference type="ChEBI" id="CHEBI:136309"/>
    </reaction>
    <physiologicalReaction direction="left-to-right" evidence="1">
        <dbReference type="Rhea" id="RHEA:52069"/>
    </physiologicalReaction>
</comment>
<keyword evidence="12" id="KW-0694">RNA-binding</keyword>
<dbReference type="PANTHER" id="PTHR21625:SF1">
    <property type="entry name" value="DYNEIN REGULATORY COMPLEX PROTEIN 1"/>
    <property type="match status" value="1"/>
</dbReference>
<evidence type="ECO:0000256" key="3">
    <source>
        <dbReference type="ARBA" id="ARBA00004127"/>
    </source>
</evidence>
<dbReference type="PANTHER" id="PTHR21625">
    <property type="entry name" value="NYD-SP28 PROTEIN"/>
    <property type="match status" value="1"/>
</dbReference>
<comment type="similarity">
    <text evidence="7">Belongs to the DRC1 family.</text>
</comment>
<dbReference type="Gene3D" id="3.30.1440.10">
    <property type="match status" value="1"/>
</dbReference>
<evidence type="ECO:0000256" key="6">
    <source>
        <dbReference type="ARBA" id="ARBA00009300"/>
    </source>
</evidence>
<comment type="catalytic activity">
    <reaction evidence="24">
        <text>9-(9Z-octadecenoyloxy)-octadecanoate + H2O = 9-hydroxy-octadecanoate + (9Z)-octadecenoate + H(+)</text>
        <dbReference type="Rhea" id="RHEA:52048"/>
        <dbReference type="ChEBI" id="CHEBI:15377"/>
        <dbReference type="ChEBI" id="CHEBI:15378"/>
        <dbReference type="ChEBI" id="CHEBI:30823"/>
        <dbReference type="ChEBI" id="CHEBI:136282"/>
        <dbReference type="ChEBI" id="CHEBI:136286"/>
    </reaction>
    <physiologicalReaction direction="left-to-right" evidence="24">
        <dbReference type="Rhea" id="RHEA:52049"/>
    </physiologicalReaction>
</comment>
<dbReference type="GO" id="GO:0003735">
    <property type="term" value="F:structural constituent of ribosome"/>
    <property type="evidence" value="ECO:0007669"/>
    <property type="project" value="InterPro"/>
</dbReference>
<evidence type="ECO:0000256" key="8">
    <source>
        <dbReference type="ARBA" id="ARBA00011133"/>
    </source>
</evidence>
<evidence type="ECO:0000256" key="22">
    <source>
        <dbReference type="ARBA" id="ARBA00048680"/>
    </source>
</evidence>
<evidence type="ECO:0000256" key="12">
    <source>
        <dbReference type="ARBA" id="ARBA00022884"/>
    </source>
</evidence>
<dbReference type="InterPro" id="IPR057266">
    <property type="entry name" value="Ribosomal_uL5_euk/arc-type"/>
</dbReference>
<dbReference type="GO" id="GO:0005634">
    <property type="term" value="C:nucleus"/>
    <property type="evidence" value="ECO:0007669"/>
    <property type="project" value="UniProtKB-SubCell"/>
</dbReference>
<evidence type="ECO:0000256" key="25">
    <source>
        <dbReference type="ARBA" id="ARBA00049221"/>
    </source>
</evidence>
<dbReference type="GO" id="GO:0060285">
    <property type="term" value="P:cilium-dependent cell motility"/>
    <property type="evidence" value="ECO:0007669"/>
    <property type="project" value="TreeGrafter"/>
</dbReference>
<dbReference type="GO" id="GO:0005840">
    <property type="term" value="C:ribosome"/>
    <property type="evidence" value="ECO:0007669"/>
    <property type="project" value="UniProtKB-KW"/>
</dbReference>
<reference evidence="36 37" key="1">
    <citation type="submission" date="2020-04" db="EMBL/GenBank/DDBJ databases">
        <authorList>
            <person name="Wallbank WR R."/>
            <person name="Pardo Diaz C."/>
            <person name="Kozak K."/>
            <person name="Martin S."/>
            <person name="Jiggins C."/>
            <person name="Moest M."/>
            <person name="Warren A I."/>
            <person name="Byers J.R.P. K."/>
            <person name="Montejo-Kovacevich G."/>
            <person name="Yen C E."/>
        </authorList>
    </citation>
    <scope>NUCLEOTIDE SEQUENCE [LARGE SCALE GENOMIC DNA]</scope>
</reference>
<comment type="catalytic activity">
    <reaction evidence="19">
        <text>12-hexadecanoyloxy-octadecanoate + H2O = 12-hydroxyoctadecanoate + hexadecanoate + H(+)</text>
        <dbReference type="Rhea" id="RHEA:52056"/>
        <dbReference type="ChEBI" id="CHEBI:7896"/>
        <dbReference type="ChEBI" id="CHEBI:15377"/>
        <dbReference type="ChEBI" id="CHEBI:15378"/>
        <dbReference type="ChEBI" id="CHEBI:83677"/>
        <dbReference type="ChEBI" id="CHEBI:84201"/>
    </reaction>
    <physiologicalReaction direction="left-to-right" evidence="19">
        <dbReference type="Rhea" id="RHEA:52057"/>
    </physiologicalReaction>
</comment>
<evidence type="ECO:0000256" key="18">
    <source>
        <dbReference type="ARBA" id="ARBA00023274"/>
    </source>
</evidence>
<comment type="similarity">
    <text evidence="6">Belongs to the AIG1 family.</text>
</comment>
<evidence type="ECO:0000256" key="31">
    <source>
        <dbReference type="SAM" id="Phobius"/>
    </source>
</evidence>
<dbReference type="GO" id="GO:0006412">
    <property type="term" value="P:translation"/>
    <property type="evidence" value="ECO:0007669"/>
    <property type="project" value="InterPro"/>
</dbReference>
<keyword evidence="10 31" id="KW-0812">Transmembrane</keyword>
<dbReference type="InterPro" id="IPR031310">
    <property type="entry name" value="Ribosomal_uL5_N"/>
</dbReference>
<dbReference type="FunFam" id="3.30.1440.10:FF:000004">
    <property type="entry name" value="60S ribosomal protein L11, putative"/>
    <property type="match status" value="1"/>
</dbReference>
<dbReference type="Pfam" id="PF00673">
    <property type="entry name" value="Ribosomal_L5_C"/>
    <property type="match status" value="1"/>
</dbReference>
<keyword evidence="13" id="KW-0689">Ribosomal protein</keyword>
<evidence type="ECO:0000259" key="34">
    <source>
        <dbReference type="Pfam" id="PF14772"/>
    </source>
</evidence>
<evidence type="ECO:0008006" key="38">
    <source>
        <dbReference type="Google" id="ProtNLM"/>
    </source>
</evidence>
<feature type="domain" description="Dynein regulatory complex protein 1 C-terminal" evidence="35">
    <location>
        <begin position="934"/>
        <end position="991"/>
    </location>
</feature>
<dbReference type="GO" id="GO:1990904">
    <property type="term" value="C:ribonucleoprotein complex"/>
    <property type="evidence" value="ECO:0007669"/>
    <property type="project" value="UniProtKB-KW"/>
</dbReference>
<evidence type="ECO:0000256" key="28">
    <source>
        <dbReference type="ARBA" id="ARBA00049428"/>
    </source>
</evidence>
<feature type="region of interest" description="Disordered" evidence="30">
    <location>
        <begin position="1"/>
        <end position="25"/>
    </location>
</feature>
<dbReference type="GO" id="GO:0003352">
    <property type="term" value="P:regulation of cilium movement"/>
    <property type="evidence" value="ECO:0007669"/>
    <property type="project" value="TreeGrafter"/>
</dbReference>
<evidence type="ECO:0000256" key="14">
    <source>
        <dbReference type="ARBA" id="ARBA00022989"/>
    </source>
</evidence>
<organism evidence="36 37">
    <name type="scientific">Arctia plantaginis</name>
    <name type="common">Wood tiger moth</name>
    <name type="synonym">Phalaena plantaginis</name>
    <dbReference type="NCBI Taxonomy" id="874455"/>
    <lineage>
        <taxon>Eukaryota</taxon>
        <taxon>Metazoa</taxon>
        <taxon>Ecdysozoa</taxon>
        <taxon>Arthropoda</taxon>
        <taxon>Hexapoda</taxon>
        <taxon>Insecta</taxon>
        <taxon>Pterygota</taxon>
        <taxon>Neoptera</taxon>
        <taxon>Endopterygota</taxon>
        <taxon>Lepidoptera</taxon>
        <taxon>Glossata</taxon>
        <taxon>Ditrysia</taxon>
        <taxon>Noctuoidea</taxon>
        <taxon>Erebidae</taxon>
        <taxon>Arctiinae</taxon>
        <taxon>Arctia</taxon>
    </lineage>
</organism>
<dbReference type="InterPro" id="IPR039750">
    <property type="entry name" value="DRC1/DRC2"/>
</dbReference>
<dbReference type="InterPro" id="IPR022803">
    <property type="entry name" value="Ribosomal_uL5_dom_sf"/>
</dbReference>
<evidence type="ECO:0000256" key="11">
    <source>
        <dbReference type="ARBA" id="ARBA00022730"/>
    </source>
</evidence>
<name>A0A8S0ZL13_ARCPL</name>
<evidence type="ECO:0000256" key="29">
    <source>
        <dbReference type="SAM" id="Coils"/>
    </source>
</evidence>
<dbReference type="InterPro" id="IPR006838">
    <property type="entry name" value="ADTRP_AIG1"/>
</dbReference>
<feature type="coiled-coil region" evidence="29">
    <location>
        <begin position="387"/>
        <end position="414"/>
    </location>
</feature>
<evidence type="ECO:0000256" key="20">
    <source>
        <dbReference type="ARBA" id="ARBA00047427"/>
    </source>
</evidence>
<evidence type="ECO:0000259" key="35">
    <source>
        <dbReference type="Pfam" id="PF14775"/>
    </source>
</evidence>
<evidence type="ECO:0000256" key="15">
    <source>
        <dbReference type="ARBA" id="ARBA00023054"/>
    </source>
</evidence>
<dbReference type="Pfam" id="PF04750">
    <property type="entry name" value="Far-17a_AIG1"/>
    <property type="match status" value="1"/>
</dbReference>
<evidence type="ECO:0000256" key="27">
    <source>
        <dbReference type="ARBA" id="ARBA00049322"/>
    </source>
</evidence>
<dbReference type="OrthoDB" id="1394818at2759"/>
<dbReference type="SUPFAM" id="SSF55282">
    <property type="entry name" value="RL5-like"/>
    <property type="match status" value="1"/>
</dbReference>
<dbReference type="GO" id="GO:0019843">
    <property type="term" value="F:rRNA binding"/>
    <property type="evidence" value="ECO:0007669"/>
    <property type="project" value="UniProtKB-KW"/>
</dbReference>
<evidence type="ECO:0000256" key="10">
    <source>
        <dbReference type="ARBA" id="ARBA00022692"/>
    </source>
</evidence>
<dbReference type="GO" id="GO:0070286">
    <property type="term" value="P:axonemal dynein complex assembly"/>
    <property type="evidence" value="ECO:0007669"/>
    <property type="project" value="InterPro"/>
</dbReference>
<dbReference type="Pfam" id="PF00281">
    <property type="entry name" value="Ribosomal_L5"/>
    <property type="match status" value="1"/>
</dbReference>
<dbReference type="InterPro" id="IPR029440">
    <property type="entry name" value="DRC1_C"/>
</dbReference>
<evidence type="ECO:0000256" key="4">
    <source>
        <dbReference type="ARBA" id="ARBA00004496"/>
    </source>
</evidence>
<dbReference type="InterPro" id="IPR020929">
    <property type="entry name" value="Ribosomal_uL5_CS"/>
</dbReference>
<comment type="caution">
    <text evidence="36">The sequence shown here is derived from an EMBL/GenBank/DDBJ whole genome shotgun (WGS) entry which is preliminary data.</text>
</comment>
<comment type="subcellular location">
    <subcellularLocation>
        <location evidence="4">Cytoplasm</location>
    </subcellularLocation>
    <subcellularLocation>
        <location evidence="3">Endomembrane system</location>
        <topology evidence="3">Multi-pass membrane protein</topology>
    </subcellularLocation>
    <subcellularLocation>
        <location evidence="2">Nucleus</location>
    </subcellularLocation>
</comment>
<feature type="domain" description="Large ribosomal subunit protein uL5 C-terminal" evidence="33">
    <location>
        <begin position="82"/>
        <end position="179"/>
    </location>
</feature>
<keyword evidence="17" id="KW-0539">Nucleus</keyword>
<keyword evidence="18" id="KW-0687">Ribonucleoprotein</keyword>
<evidence type="ECO:0000313" key="37">
    <source>
        <dbReference type="Proteomes" id="UP000494256"/>
    </source>
</evidence>
<evidence type="ECO:0000259" key="32">
    <source>
        <dbReference type="Pfam" id="PF00281"/>
    </source>
</evidence>
<comment type="catalytic activity">
    <reaction evidence="26">
        <text>13-(9Z-octadecenoyloxy)-octadecanoate + H2O = 13-hydroxy-octadecanoate + (9Z)-octadecenoate + H(+)</text>
        <dbReference type="Rhea" id="RHEA:52064"/>
        <dbReference type="ChEBI" id="CHEBI:15377"/>
        <dbReference type="ChEBI" id="CHEBI:15378"/>
        <dbReference type="ChEBI" id="CHEBI:30823"/>
        <dbReference type="ChEBI" id="CHEBI:136303"/>
        <dbReference type="ChEBI" id="CHEBI:136304"/>
    </reaction>
    <physiologicalReaction direction="left-to-right" evidence="26">
        <dbReference type="Rhea" id="RHEA:52065"/>
    </physiologicalReaction>
</comment>
<comment type="catalytic activity">
    <reaction evidence="21">
        <text>9-hexadecanoyloxy-octadecanoate + H2O = 9-hydroxy-octadecanoate + hexadecanoate + H(+)</text>
        <dbReference type="Rhea" id="RHEA:52052"/>
        <dbReference type="ChEBI" id="CHEBI:7896"/>
        <dbReference type="ChEBI" id="CHEBI:15377"/>
        <dbReference type="ChEBI" id="CHEBI:15378"/>
        <dbReference type="ChEBI" id="CHEBI:83670"/>
        <dbReference type="ChEBI" id="CHEBI:136286"/>
    </reaction>
    <physiologicalReaction direction="left-to-right" evidence="21">
        <dbReference type="Rhea" id="RHEA:52053"/>
    </physiologicalReaction>
</comment>
<comment type="similarity">
    <text evidence="5">Belongs to the universal ribosomal protein uL5 family.</text>
</comment>
<evidence type="ECO:0000256" key="2">
    <source>
        <dbReference type="ARBA" id="ARBA00004123"/>
    </source>
</evidence>
<dbReference type="GO" id="GO:0012505">
    <property type="term" value="C:endomembrane system"/>
    <property type="evidence" value="ECO:0007669"/>
    <property type="project" value="UniProtKB-SubCell"/>
</dbReference>
<sequence length="1152" mass="131418">MARVPPPALKKDKKEKKPPKDNSKNVMRNLHIRKLCLNICVGESGDRLTRAAKVLEQLTGQQPVFSKARYTVRSFGIRRNEKIAVHCTVRGAKAEEILERGLKVREYELRRDNFSATGNFGFGIQEHIDLGIKYDPSIGIYGLDFYVVLGRPGFNVAHRRRKTGKVGFPHRLTKEDAMKWFQQKYDGIILNSKKFCKPFYHIFMATYGQDEEDDVLAPKEPQVTSQDPSERKAARFLRIKRRQEALKKAEQSAEESAGEEEAVGPIEEATANAAEELQRLSLDGAAKVTNVKVTTDEREVFRRTQYFRKMDESTNKIEEEAAEAQTQYEVISNHWEKMMAVKDPLDIEAEMKEQKEKCDRLLNQKNDLISYLKNELKRMDHAYFEDLNKQDNDIKELSERIEKQISIMQRAYEKQLSLIDTAINIEREAMIDHNNKRWEALYKQRDKEEIAHMEYKTEQLEEHKQVVEAIMWDHHEKYREAKIELETLTQDLQKELEKLKSTCIINTEKIGYTYQVLRKREEENLFVRSQQKRKLNKMSDVANSLRAKIHKAAEDGAIEEAKADAEIVKLMQTMEDLEKKSDQFSHVNNYKFSQVWRMSAARCIELTNQLRAGEVALHAHILAEPPPPPPPPPPKSPLTQHEHEFALRKLGETKEEVCTTPADKAAAEAKEKLIRHILQLVADNTGFLVEDRLLKLIGKYQLSSRNLCTLDAIFMALEIQAEEDIELLCKTFLNYSFCPICVGLEGASDTIAPQSEGSGPEALSGGDSASIVNKGARQSLRGRPSMQARSISASTSRSAHIGFRSHELSPCDQLLMSEADEIIQKCGDPQAATIMMTGGTPDAGSLAGRRVGTRGVTVAEQPIEATMMKPSSPFVCPLGHVLEIEPMQVLTALSDFIAVFVPPEKKKLYNILDSLKPPSFDTPSRKLTPEEIDKYWTQWKNVFSPEKDKFWDGILFGLNDYLAILQERERVHEEVVQLRRRNAALRRLIRGALPELPAVLPKYARPYPQHKSWKKYSFNIETATMLKPAFHLFGAIQFFYGCYYDYNYVNIPSNSTTVTPYGGKFKYLTYLDAMIQTAYFTLALLNDLVGTNEPSPSHKPLIRRVKDVVFSALAFPLALFVGITFWVGETINKSVWSTEVEKTVRSGKKKAK</sequence>
<evidence type="ECO:0000256" key="13">
    <source>
        <dbReference type="ARBA" id="ARBA00022980"/>
    </source>
</evidence>
<comment type="catalytic activity">
    <reaction evidence="25">
        <text>9-octadecanoyloxy-octadecanoate + H2O = 9-hydroxy-octadecanoate + octadecanoate + H(+)</text>
        <dbReference type="Rhea" id="RHEA:52096"/>
        <dbReference type="ChEBI" id="CHEBI:15377"/>
        <dbReference type="ChEBI" id="CHEBI:15378"/>
        <dbReference type="ChEBI" id="CHEBI:25629"/>
        <dbReference type="ChEBI" id="CHEBI:136286"/>
        <dbReference type="ChEBI" id="CHEBI:136373"/>
    </reaction>
    <physiologicalReaction direction="left-to-right" evidence="25">
        <dbReference type="Rhea" id="RHEA:52097"/>
    </physiologicalReaction>
</comment>
<comment type="catalytic activity">
    <reaction evidence="28">
        <text>12-(9Z-hexadecenoyloxy)-octadecanoate + H2O = 12-hydroxyoctadecanoate + (9Z)-hexadecenoate + H(+)</text>
        <dbReference type="Rhea" id="RHEA:52072"/>
        <dbReference type="ChEBI" id="CHEBI:15377"/>
        <dbReference type="ChEBI" id="CHEBI:15378"/>
        <dbReference type="ChEBI" id="CHEBI:32372"/>
        <dbReference type="ChEBI" id="CHEBI:84201"/>
        <dbReference type="ChEBI" id="CHEBI:136312"/>
    </reaction>
    <physiologicalReaction direction="left-to-right" evidence="28">
        <dbReference type="Rhea" id="RHEA:52073"/>
    </physiologicalReaction>
</comment>
<feature type="domain" description="Large ribosomal subunit protein uL5 N-terminal" evidence="32">
    <location>
        <begin position="25"/>
        <end position="78"/>
    </location>
</feature>
<evidence type="ECO:0000256" key="9">
    <source>
        <dbReference type="ARBA" id="ARBA00022490"/>
    </source>
</evidence>
<dbReference type="Pfam" id="PF14775">
    <property type="entry name" value="NYD-SP28_assoc"/>
    <property type="match status" value="1"/>
</dbReference>